<accession>A0A9P6UJ37</accession>
<name>A0A9P6UJ37_9FUNG</name>
<gene>
    <name evidence="2" type="ORF">BGZ97_001359</name>
</gene>
<evidence type="ECO:0000313" key="2">
    <source>
        <dbReference type="EMBL" id="KAG0304733.1"/>
    </source>
</evidence>
<keyword evidence="3" id="KW-1185">Reference proteome</keyword>
<dbReference type="EMBL" id="JAAAIN010001279">
    <property type="protein sequence ID" value="KAG0304733.1"/>
    <property type="molecule type" value="Genomic_DNA"/>
</dbReference>
<evidence type="ECO:0000313" key="3">
    <source>
        <dbReference type="Proteomes" id="UP000823405"/>
    </source>
</evidence>
<sequence length="146" mass="16476">MKTIMELMLTNVEKISDLISRHQGCHQDVLAAIADIKVSNEEVRTYFDSLPLNLPQCSGQNVEMTFREHVEASNKVRKNLQALGPSSGCSSICSAHLPETSEHMVTSKVALFQRQQEEVYDHMDDIDESNKGGSWLTKARDQRRTI</sequence>
<proteinExistence type="predicted"/>
<comment type="caution">
    <text evidence="2">The sequence shown here is derived from an EMBL/GenBank/DDBJ whole genome shotgun (WGS) entry which is preliminary data.</text>
</comment>
<evidence type="ECO:0000256" key="1">
    <source>
        <dbReference type="SAM" id="MobiDB-lite"/>
    </source>
</evidence>
<reference evidence="2" key="1">
    <citation type="journal article" date="2020" name="Fungal Divers.">
        <title>Resolving the Mortierellaceae phylogeny through synthesis of multi-gene phylogenetics and phylogenomics.</title>
        <authorList>
            <person name="Vandepol N."/>
            <person name="Liber J."/>
            <person name="Desiro A."/>
            <person name="Na H."/>
            <person name="Kennedy M."/>
            <person name="Barry K."/>
            <person name="Grigoriev I.V."/>
            <person name="Miller A.N."/>
            <person name="O'Donnell K."/>
            <person name="Stajich J.E."/>
            <person name="Bonito G."/>
        </authorList>
    </citation>
    <scope>NUCLEOTIDE SEQUENCE</scope>
    <source>
        <strain evidence="2">NVP60</strain>
    </source>
</reference>
<organism evidence="2 3">
    <name type="scientific">Linnemannia gamsii</name>
    <dbReference type="NCBI Taxonomy" id="64522"/>
    <lineage>
        <taxon>Eukaryota</taxon>
        <taxon>Fungi</taxon>
        <taxon>Fungi incertae sedis</taxon>
        <taxon>Mucoromycota</taxon>
        <taxon>Mortierellomycotina</taxon>
        <taxon>Mortierellomycetes</taxon>
        <taxon>Mortierellales</taxon>
        <taxon>Mortierellaceae</taxon>
        <taxon>Linnemannia</taxon>
    </lineage>
</organism>
<protein>
    <submittedName>
        <fullName evidence="2">Uncharacterized protein</fullName>
    </submittedName>
</protein>
<dbReference type="OrthoDB" id="10508240at2759"/>
<feature type="region of interest" description="Disordered" evidence="1">
    <location>
        <begin position="125"/>
        <end position="146"/>
    </location>
</feature>
<dbReference type="AlphaFoldDB" id="A0A9P6UJ37"/>
<dbReference type="Proteomes" id="UP000823405">
    <property type="component" value="Unassembled WGS sequence"/>
</dbReference>